<evidence type="ECO:0000256" key="4">
    <source>
        <dbReference type="SAM" id="MobiDB-lite"/>
    </source>
</evidence>
<comment type="caution">
    <text evidence="5">The sequence shown here is derived from an EMBL/GenBank/DDBJ whole genome shotgun (WGS) entry which is preliminary data.</text>
</comment>
<keyword evidence="6" id="KW-1185">Reference proteome</keyword>
<reference evidence="5" key="2">
    <citation type="submission" date="2023-05" db="EMBL/GenBank/DDBJ databases">
        <authorList>
            <consortium name="Lawrence Berkeley National Laboratory"/>
            <person name="Steindorff A."/>
            <person name="Hensen N."/>
            <person name="Bonometti L."/>
            <person name="Westerberg I."/>
            <person name="Brannstrom I.O."/>
            <person name="Guillou S."/>
            <person name="Cros-Aarteil S."/>
            <person name="Calhoun S."/>
            <person name="Haridas S."/>
            <person name="Kuo A."/>
            <person name="Mondo S."/>
            <person name="Pangilinan J."/>
            <person name="Riley R."/>
            <person name="Labutti K."/>
            <person name="Andreopoulos B."/>
            <person name="Lipzen A."/>
            <person name="Chen C."/>
            <person name="Yanf M."/>
            <person name="Daum C."/>
            <person name="Ng V."/>
            <person name="Clum A."/>
            <person name="Ohm R."/>
            <person name="Martin F."/>
            <person name="Silar P."/>
            <person name="Natvig D."/>
            <person name="Lalanne C."/>
            <person name="Gautier V."/>
            <person name="Ament-Velasquez S.L."/>
            <person name="Kruys A."/>
            <person name="Hutchinson M.I."/>
            <person name="Powell A.J."/>
            <person name="Barry K."/>
            <person name="Miller A.N."/>
            <person name="Grigoriev I.V."/>
            <person name="Debuchy R."/>
            <person name="Gladieux P."/>
            <person name="Thoren M.H."/>
            <person name="Johannesson H."/>
        </authorList>
    </citation>
    <scope>NUCLEOTIDE SEQUENCE</scope>
    <source>
        <strain evidence="5">CBS 315.58</strain>
    </source>
</reference>
<name>A0AAN6XBZ8_9PEZI</name>
<dbReference type="PANTHER" id="PTHR47429:SF9">
    <property type="entry name" value="PAS DOMAIN-CONTAINING PROTEIN"/>
    <property type="match status" value="1"/>
</dbReference>
<sequence length="534" mass="59282">MTDPASPLYALQEKGPTETDALEPLEEEEFDTSCYDLIAPTPVAGDQYLLDERSDLLFSGEHLEVIFSDPNYLASFTAFVRTWRPASVPLLVYYFDYLKAMKALEYSNAVLDSLKGLQGHPLSQDPSTPTINSVLQDRMDMAFEALVREELPAFITHRWIQAASLTIRKRVTGTLPEDLQQLSEGLAEVFCLTDPSREDNPIVFASDPSIDRIRDKLAAGKEHYETIFNYRRDGAPFMNLLMCAPLMDSQGITRYMIGAQIDISGLVQGCAGLDSLQMLVDKQIFASSAPGDDSQRNSGPLDASPMPKPSPEDVNLQVALRHLTEMFSAPEIETIRKHGGERHRFRFPSHNPHHSHVRHPPAIHTDDTTNWARPRVVIQDDDLEDDVFNPAIPRPLFQSSLSANIEELSDLSGGKLTGIYSQYPLLRPYPSLRILFASPSLRLPGILQTPFLSRIGGSDRVREELSQAFKDANVVTAKIKWLTKTRVSSLNSGMTAAGSGQQQQQQEGRTRWIHCTPLMGRNGAVGGLDGGYCG</sequence>
<evidence type="ECO:0000256" key="2">
    <source>
        <dbReference type="ARBA" id="ARBA00022643"/>
    </source>
</evidence>
<dbReference type="InterPro" id="IPR035965">
    <property type="entry name" value="PAS-like_dom_sf"/>
</dbReference>
<proteinExistence type="predicted"/>
<organism evidence="5 6">
    <name type="scientific">Triangularia verruculosa</name>
    <dbReference type="NCBI Taxonomy" id="2587418"/>
    <lineage>
        <taxon>Eukaryota</taxon>
        <taxon>Fungi</taxon>
        <taxon>Dikarya</taxon>
        <taxon>Ascomycota</taxon>
        <taxon>Pezizomycotina</taxon>
        <taxon>Sordariomycetes</taxon>
        <taxon>Sordariomycetidae</taxon>
        <taxon>Sordariales</taxon>
        <taxon>Podosporaceae</taxon>
        <taxon>Triangularia</taxon>
    </lineage>
</organism>
<dbReference type="AlphaFoldDB" id="A0AAN6XBZ8"/>
<dbReference type="GO" id="GO:0005634">
    <property type="term" value="C:nucleus"/>
    <property type="evidence" value="ECO:0007669"/>
    <property type="project" value="TreeGrafter"/>
</dbReference>
<evidence type="ECO:0000313" key="6">
    <source>
        <dbReference type="Proteomes" id="UP001303160"/>
    </source>
</evidence>
<dbReference type="EMBL" id="MU864002">
    <property type="protein sequence ID" value="KAK4195812.1"/>
    <property type="molecule type" value="Genomic_DNA"/>
</dbReference>
<keyword evidence="3" id="KW-0157">Chromophore</keyword>
<dbReference type="Proteomes" id="UP001303160">
    <property type="component" value="Unassembled WGS sequence"/>
</dbReference>
<gene>
    <name evidence="5" type="ORF">QBC40DRAFT_315184</name>
</gene>
<evidence type="ECO:0008006" key="7">
    <source>
        <dbReference type="Google" id="ProtNLM"/>
    </source>
</evidence>
<keyword evidence="1" id="KW-0285">Flavoprotein</keyword>
<protein>
    <recommendedName>
        <fullName evidence="7">LOV domain-containing protein</fullName>
    </recommendedName>
</protein>
<dbReference type="PANTHER" id="PTHR47429">
    <property type="entry name" value="PROTEIN TWIN LOV 1"/>
    <property type="match status" value="1"/>
</dbReference>
<accession>A0AAN6XBZ8</accession>
<dbReference type="SUPFAM" id="SSF55785">
    <property type="entry name" value="PYP-like sensor domain (PAS domain)"/>
    <property type="match status" value="1"/>
</dbReference>
<evidence type="ECO:0000313" key="5">
    <source>
        <dbReference type="EMBL" id="KAK4195812.1"/>
    </source>
</evidence>
<feature type="region of interest" description="Disordered" evidence="4">
    <location>
        <begin position="287"/>
        <end position="312"/>
    </location>
</feature>
<keyword evidence="2" id="KW-0288">FMN</keyword>
<reference evidence="5" key="1">
    <citation type="journal article" date="2023" name="Mol. Phylogenet. Evol.">
        <title>Genome-scale phylogeny and comparative genomics of the fungal order Sordariales.</title>
        <authorList>
            <person name="Hensen N."/>
            <person name="Bonometti L."/>
            <person name="Westerberg I."/>
            <person name="Brannstrom I.O."/>
            <person name="Guillou S."/>
            <person name="Cros-Aarteil S."/>
            <person name="Calhoun S."/>
            <person name="Haridas S."/>
            <person name="Kuo A."/>
            <person name="Mondo S."/>
            <person name="Pangilinan J."/>
            <person name="Riley R."/>
            <person name="LaButti K."/>
            <person name="Andreopoulos B."/>
            <person name="Lipzen A."/>
            <person name="Chen C."/>
            <person name="Yan M."/>
            <person name="Daum C."/>
            <person name="Ng V."/>
            <person name="Clum A."/>
            <person name="Steindorff A."/>
            <person name="Ohm R.A."/>
            <person name="Martin F."/>
            <person name="Silar P."/>
            <person name="Natvig D.O."/>
            <person name="Lalanne C."/>
            <person name="Gautier V."/>
            <person name="Ament-Velasquez S.L."/>
            <person name="Kruys A."/>
            <person name="Hutchinson M.I."/>
            <person name="Powell A.J."/>
            <person name="Barry K."/>
            <person name="Miller A.N."/>
            <person name="Grigoriev I.V."/>
            <person name="Debuchy R."/>
            <person name="Gladieux P."/>
            <person name="Hiltunen Thoren M."/>
            <person name="Johannesson H."/>
        </authorList>
    </citation>
    <scope>NUCLEOTIDE SEQUENCE</scope>
    <source>
        <strain evidence="5">CBS 315.58</strain>
    </source>
</reference>
<dbReference type="Gene3D" id="3.30.450.20">
    <property type="entry name" value="PAS domain"/>
    <property type="match status" value="1"/>
</dbReference>
<evidence type="ECO:0000256" key="3">
    <source>
        <dbReference type="ARBA" id="ARBA00022991"/>
    </source>
</evidence>
<evidence type="ECO:0000256" key="1">
    <source>
        <dbReference type="ARBA" id="ARBA00022630"/>
    </source>
</evidence>